<keyword evidence="2" id="KW-0472">Membrane</keyword>
<keyword evidence="2" id="KW-0812">Transmembrane</keyword>
<dbReference type="OrthoDB" id="5171781at2"/>
<accession>A0A222VRB6</accession>
<dbReference type="Proteomes" id="UP000199494">
    <property type="component" value="Unassembled WGS sequence"/>
</dbReference>
<evidence type="ECO:0000256" key="1">
    <source>
        <dbReference type="SAM" id="MobiDB-lite"/>
    </source>
</evidence>
<dbReference type="STRING" id="530584.SAMN05421630_105493"/>
<feature type="transmembrane region" description="Helical" evidence="2">
    <location>
        <begin position="38"/>
        <end position="59"/>
    </location>
</feature>
<dbReference type="EMBL" id="FMZE01000005">
    <property type="protein sequence ID" value="SDD08385.1"/>
    <property type="molecule type" value="Genomic_DNA"/>
</dbReference>
<dbReference type="AlphaFoldDB" id="A0A222VRB6"/>
<evidence type="ECO:0000313" key="3">
    <source>
        <dbReference type="EMBL" id="SDD08385.1"/>
    </source>
</evidence>
<reference evidence="3 4" key="1">
    <citation type="submission" date="2016-10" db="EMBL/GenBank/DDBJ databases">
        <authorList>
            <person name="de Groot N.N."/>
        </authorList>
    </citation>
    <scope>NUCLEOTIDE SEQUENCE [LARGE SCALE GENOMIC DNA]</scope>
    <source>
        <strain evidence="3 4">CGMCC 4.5506</strain>
    </source>
</reference>
<organism evidence="3 4">
    <name type="scientific">Prauserella marina</name>
    <dbReference type="NCBI Taxonomy" id="530584"/>
    <lineage>
        <taxon>Bacteria</taxon>
        <taxon>Bacillati</taxon>
        <taxon>Actinomycetota</taxon>
        <taxon>Actinomycetes</taxon>
        <taxon>Pseudonocardiales</taxon>
        <taxon>Pseudonocardiaceae</taxon>
        <taxon>Prauserella</taxon>
    </lineage>
</organism>
<gene>
    <name evidence="3" type="ORF">SAMN05421630_105493</name>
</gene>
<evidence type="ECO:0000256" key="2">
    <source>
        <dbReference type="SAM" id="Phobius"/>
    </source>
</evidence>
<keyword evidence="2" id="KW-1133">Transmembrane helix</keyword>
<feature type="region of interest" description="Disordered" evidence="1">
    <location>
        <begin position="1"/>
        <end position="27"/>
    </location>
</feature>
<proteinExistence type="predicted"/>
<dbReference type="KEGG" id="pmad:BAY61_17215"/>
<name>A0A222VRB6_9PSEU</name>
<dbReference type="RefSeq" id="WP_091805164.1">
    <property type="nucleotide sequence ID" value="NZ_CP016353.1"/>
</dbReference>
<sequence>MGRHSRVDEVEEPEPDPRDALTSTGSHRAVGKAARRKVAAWPIACLVLVGLLVAGWFGWNWADGILSNRAEAQAAECGEGDTSIRVLTAPSVTKPVSSAARQWNEARTVVHGHCVRIDVQAVRSDRVLDELLGDTDQTYVDDTTAAWLPESLTVAGQLASQRPELIGSQPESIAEAPSGDYPYVALAGNGVDSVKQRAAQSFRAFLLAPAQRDAFDDAGFSTPARR</sequence>
<evidence type="ECO:0000313" key="4">
    <source>
        <dbReference type="Proteomes" id="UP000199494"/>
    </source>
</evidence>
<keyword evidence="4" id="KW-1185">Reference proteome</keyword>
<protein>
    <submittedName>
        <fullName evidence="3">Uncharacterized protein</fullName>
    </submittedName>
</protein>